<sequence length="665" mass="75290">MSLALLCSLPVALDSAGRQVIFFHWTLGIAFTNLVATGVCCQSSRTRLLLRLRFCRWTGHRCVCWIVLPRPIHLIMPSLMPEHLSRTWRTRMWRGYLLGKLSPALFDGVVFLDSKDRQMILQRSNGLKVPVAQSGIALTRRFTFFDQVHTTGTDVKQAASVTAVVTLGKDLVFRDYAQGAYRMRGVGKGQRLRLYLIPEVLSRIHATLGSATTGNSLLDVPAWLLLNSMQMESLQFIKLSVQELANVWRKKALQYLLRDSIHFHEHSDLYTDMARCRRFHMQRPFVIEMEGEPPLPDVSLLRSAIQEFREPVAYPVDSVIDTPLPFLQRLMDHMRERPQELIVGDAASQQLLHDLMHRLASSLAIRGPQLTTATNTDGSMNLDSEIVHEQEAEEEQEQEAEQEEQRISVASRDDELHIPWRVETLQTHGKDHPTEGSCFYPLRRLRVRPQQPFICVDPVVQVSDNYYREFWHGAGERRLKNVFLSLEWIPRQSNENAAHVIHSGLITLAEGESLRWMMHHQTPLTRLIGMALRVVSSGRYMDFTEPFVAAVPRVRAERVLTDPLTQRVSLISPLVSSVERDGALLLYRFFNNDMFFFTWGIGCAGGGDEGRSSHGPSAVFHRLSACPASAQEPLGRCSGGLPVRSSRTSRSHAAAGHTYCTARSV</sequence>
<keyword evidence="5" id="KW-0378">Hydrolase</keyword>
<dbReference type="VEuPathDB" id="TriTrypDB:C4B63_44g149"/>
<name>A0A2V2W9Q4_TRYCR</name>
<dbReference type="VEuPathDB" id="TriTrypDB:TcYC6_0106680"/>
<dbReference type="GO" id="GO:0005634">
    <property type="term" value="C:nucleus"/>
    <property type="evidence" value="ECO:0007669"/>
    <property type="project" value="TreeGrafter"/>
</dbReference>
<dbReference type="VEuPathDB" id="TriTrypDB:Tc_MARK_6471"/>
<evidence type="ECO:0000313" key="8">
    <source>
        <dbReference type="EMBL" id="PWV04917.1"/>
    </source>
</evidence>
<dbReference type="PANTHER" id="PTHR13367:SF28">
    <property type="entry name" value="UBIQUITIN THIOESTERASE ZRANB1"/>
    <property type="match status" value="1"/>
</dbReference>
<evidence type="ECO:0000256" key="1">
    <source>
        <dbReference type="ARBA" id="ARBA00000707"/>
    </source>
</evidence>
<keyword evidence="4" id="KW-0833">Ubl conjugation pathway</keyword>
<dbReference type="VEuPathDB" id="TriTrypDB:ECC02_010339"/>
<dbReference type="VEuPathDB" id="TriTrypDB:TCSYLVIO_002937"/>
<protein>
    <recommendedName>
        <fullName evidence="2">ubiquitinyl hydrolase 1</fullName>
        <ecNumber evidence="2">3.4.19.12</ecNumber>
    </recommendedName>
</protein>
<dbReference type="GO" id="GO:0070530">
    <property type="term" value="F:K63-linked polyubiquitin modification-dependent protein binding"/>
    <property type="evidence" value="ECO:0007669"/>
    <property type="project" value="TreeGrafter"/>
</dbReference>
<reference evidence="8 9" key="1">
    <citation type="journal article" date="2018" name="Microb. Genom.">
        <title>Expanding an expanded genome: long-read sequencing of Trypanosoma cruzi.</title>
        <authorList>
            <person name="Berna L."/>
            <person name="Rodriguez M."/>
            <person name="Chiribao M.L."/>
            <person name="Parodi-Talice A."/>
            <person name="Pita S."/>
            <person name="Rijo G."/>
            <person name="Alvarez-Valin F."/>
            <person name="Robello C."/>
        </authorList>
    </citation>
    <scope>NUCLEOTIDE SEQUENCE [LARGE SCALE GENOMIC DNA]</scope>
    <source>
        <strain evidence="8 9">TCC</strain>
    </source>
</reference>
<comment type="caution">
    <text evidence="8">The sequence shown here is derived from an EMBL/GenBank/DDBJ whole genome shotgun (WGS) entry which is preliminary data.</text>
</comment>
<evidence type="ECO:0000256" key="4">
    <source>
        <dbReference type="ARBA" id="ARBA00022786"/>
    </source>
</evidence>
<dbReference type="Proteomes" id="UP000246078">
    <property type="component" value="Unassembled WGS sequence"/>
</dbReference>
<feature type="region of interest" description="Disordered" evidence="7">
    <location>
        <begin position="389"/>
        <end position="409"/>
    </location>
</feature>
<keyword evidence="6" id="KW-0788">Thiol protease</keyword>
<dbReference type="VEuPathDB" id="TriTrypDB:BCY84_21666"/>
<dbReference type="GO" id="GO:0004843">
    <property type="term" value="F:cysteine-type deubiquitinase activity"/>
    <property type="evidence" value="ECO:0007669"/>
    <property type="project" value="UniProtKB-EC"/>
</dbReference>
<dbReference type="VEuPathDB" id="TriTrypDB:TcCL_Unassigned02505"/>
<dbReference type="GO" id="GO:0005737">
    <property type="term" value="C:cytoplasm"/>
    <property type="evidence" value="ECO:0007669"/>
    <property type="project" value="TreeGrafter"/>
</dbReference>
<proteinExistence type="predicted"/>
<dbReference type="VEuPathDB" id="TriTrypDB:TCDM_04840"/>
<evidence type="ECO:0000256" key="3">
    <source>
        <dbReference type="ARBA" id="ARBA00022670"/>
    </source>
</evidence>
<dbReference type="InterPro" id="IPR051346">
    <property type="entry name" value="OTU_Deubiquitinase"/>
</dbReference>
<dbReference type="VEuPathDB" id="TriTrypDB:TcG_01437"/>
<organism evidence="8 9">
    <name type="scientific">Trypanosoma cruzi</name>
    <dbReference type="NCBI Taxonomy" id="5693"/>
    <lineage>
        <taxon>Eukaryota</taxon>
        <taxon>Discoba</taxon>
        <taxon>Euglenozoa</taxon>
        <taxon>Kinetoplastea</taxon>
        <taxon>Metakinetoplastina</taxon>
        <taxon>Trypanosomatida</taxon>
        <taxon>Trypanosomatidae</taxon>
        <taxon>Trypanosoma</taxon>
        <taxon>Schizotrypanum</taxon>
    </lineage>
</organism>
<comment type="catalytic activity">
    <reaction evidence="1">
        <text>Thiol-dependent hydrolysis of ester, thioester, amide, peptide and isopeptide bonds formed by the C-terminal Gly of ubiquitin (a 76-residue protein attached to proteins as an intracellular targeting signal).</text>
        <dbReference type="EC" id="3.4.19.12"/>
    </reaction>
</comment>
<keyword evidence="3" id="KW-0645">Protease</keyword>
<accession>A0A2V2W9Q4</accession>
<evidence type="ECO:0000313" key="9">
    <source>
        <dbReference type="Proteomes" id="UP000246078"/>
    </source>
</evidence>
<dbReference type="EC" id="3.4.19.12" evidence="2"/>
<dbReference type="VEuPathDB" id="TriTrypDB:C3747_141g55"/>
<dbReference type="VEuPathDB" id="TriTrypDB:TcCLB.510771.9"/>
<evidence type="ECO:0000256" key="2">
    <source>
        <dbReference type="ARBA" id="ARBA00012759"/>
    </source>
</evidence>
<dbReference type="VEuPathDB" id="TriTrypDB:TcBrA4_0033550"/>
<evidence type="ECO:0000256" key="5">
    <source>
        <dbReference type="ARBA" id="ARBA00022801"/>
    </source>
</evidence>
<dbReference type="AlphaFoldDB" id="A0A2V2W9Q4"/>
<dbReference type="PANTHER" id="PTHR13367">
    <property type="entry name" value="UBIQUITIN THIOESTERASE"/>
    <property type="match status" value="1"/>
</dbReference>
<gene>
    <name evidence="8" type="ORF">C3747_141g55</name>
</gene>
<dbReference type="GO" id="GO:0071947">
    <property type="term" value="P:protein deubiquitination involved in ubiquitin-dependent protein catabolic process"/>
    <property type="evidence" value="ECO:0007669"/>
    <property type="project" value="TreeGrafter"/>
</dbReference>
<dbReference type="EMBL" id="PRFC01000141">
    <property type="protein sequence ID" value="PWV04917.1"/>
    <property type="molecule type" value="Genomic_DNA"/>
</dbReference>
<evidence type="ECO:0000256" key="6">
    <source>
        <dbReference type="ARBA" id="ARBA00022807"/>
    </source>
</evidence>
<evidence type="ECO:0000256" key="7">
    <source>
        <dbReference type="SAM" id="MobiDB-lite"/>
    </source>
</evidence>
<feature type="compositionally biased region" description="Acidic residues" evidence="7">
    <location>
        <begin position="391"/>
        <end position="402"/>
    </location>
</feature>